<keyword evidence="2" id="KW-1185">Reference proteome</keyword>
<evidence type="ECO:0008006" key="3">
    <source>
        <dbReference type="Google" id="ProtNLM"/>
    </source>
</evidence>
<dbReference type="OMA" id="SIKHPTH"/>
<sequence>MRLPQELCEAIVEQFTSGDRATLLNCTLVCRFFAVRAQKILFRTISLGRPSKIFNLDVVSIKHPTHRFLSLLNCSSRLAAYVEELDITDNVHLSFYREERSWIRHDTVLHTILGRLDGLRQIRIIGNHTGNRLNFKAWHERLKNAVLLKCQSSLLTKISLNHLRNVPASILTQAPALRSIYSFSTAYIIDQAPPARRGDGPKLDSLDLTMTSYNDWTIFYPWLLDTENSLDLTALTMLALKVDFMRDTGPDDALEPIDAIAWTVRRCAATVEFLTLFCPIEVSSSLMAARPFVDLGAMPRLRALALHATLWTDQILDVTPDHLPWLTSALRRVPAGTHVALSCTLDHQTMDPAAVGAADWAGFAQEITRLAEAASVDVSVALFEPYAPEVLALIEERLRDLRSRGIVNVFPLLEGTTDEGA</sequence>
<dbReference type="OrthoDB" id="2788229at2759"/>
<proteinExistence type="predicted"/>
<organism evidence="1 2">
    <name type="scientific">Hypholoma sublateritium (strain FD-334 SS-4)</name>
    <dbReference type="NCBI Taxonomy" id="945553"/>
    <lineage>
        <taxon>Eukaryota</taxon>
        <taxon>Fungi</taxon>
        <taxon>Dikarya</taxon>
        <taxon>Basidiomycota</taxon>
        <taxon>Agaricomycotina</taxon>
        <taxon>Agaricomycetes</taxon>
        <taxon>Agaricomycetidae</taxon>
        <taxon>Agaricales</taxon>
        <taxon>Agaricineae</taxon>
        <taxon>Strophariaceae</taxon>
        <taxon>Hypholoma</taxon>
    </lineage>
</organism>
<dbReference type="Proteomes" id="UP000054270">
    <property type="component" value="Unassembled WGS sequence"/>
</dbReference>
<reference evidence="2" key="1">
    <citation type="submission" date="2014-04" db="EMBL/GenBank/DDBJ databases">
        <title>Evolutionary Origins and Diversification of the Mycorrhizal Mutualists.</title>
        <authorList>
            <consortium name="DOE Joint Genome Institute"/>
            <consortium name="Mycorrhizal Genomics Consortium"/>
            <person name="Kohler A."/>
            <person name="Kuo A."/>
            <person name="Nagy L.G."/>
            <person name="Floudas D."/>
            <person name="Copeland A."/>
            <person name="Barry K.W."/>
            <person name="Cichocki N."/>
            <person name="Veneault-Fourrey C."/>
            <person name="LaButti K."/>
            <person name="Lindquist E.A."/>
            <person name="Lipzen A."/>
            <person name="Lundell T."/>
            <person name="Morin E."/>
            <person name="Murat C."/>
            <person name="Riley R."/>
            <person name="Ohm R."/>
            <person name="Sun H."/>
            <person name="Tunlid A."/>
            <person name="Henrissat B."/>
            <person name="Grigoriev I.V."/>
            <person name="Hibbett D.S."/>
            <person name="Martin F."/>
        </authorList>
    </citation>
    <scope>NUCLEOTIDE SEQUENCE [LARGE SCALE GENOMIC DNA]</scope>
    <source>
        <strain evidence="2">FD-334 SS-4</strain>
    </source>
</reference>
<evidence type="ECO:0000313" key="2">
    <source>
        <dbReference type="Proteomes" id="UP000054270"/>
    </source>
</evidence>
<evidence type="ECO:0000313" key="1">
    <source>
        <dbReference type="EMBL" id="KJA26884.1"/>
    </source>
</evidence>
<dbReference type="EMBL" id="KN817526">
    <property type="protein sequence ID" value="KJA26884.1"/>
    <property type="molecule type" value="Genomic_DNA"/>
</dbReference>
<gene>
    <name evidence="1" type="ORF">HYPSUDRAFT_198668</name>
</gene>
<dbReference type="AlphaFoldDB" id="A0A0D2P7E7"/>
<name>A0A0D2P7E7_HYPSF</name>
<accession>A0A0D2P7E7</accession>
<protein>
    <recommendedName>
        <fullName evidence="3">F-box domain-containing protein</fullName>
    </recommendedName>
</protein>